<dbReference type="EMBL" id="AHZU02000295">
    <property type="protein sequence ID" value="KFG46194.1"/>
    <property type="molecule type" value="Genomic_DNA"/>
</dbReference>
<keyword evidence="6 9" id="KW-1133">Transmembrane helix</keyword>
<evidence type="ECO:0000256" key="8">
    <source>
        <dbReference type="SAM" id="MobiDB-lite"/>
    </source>
</evidence>
<evidence type="ECO:0000256" key="4">
    <source>
        <dbReference type="ARBA" id="ARBA00022692"/>
    </source>
</evidence>
<feature type="transmembrane region" description="Helical" evidence="9">
    <location>
        <begin position="429"/>
        <end position="447"/>
    </location>
</feature>
<evidence type="ECO:0000256" key="9">
    <source>
        <dbReference type="SAM" id="Phobius"/>
    </source>
</evidence>
<comment type="caution">
    <text evidence="10">The sequence shown here is derived from an EMBL/GenBank/DDBJ whole genome shotgun (WGS) entry which is preliminary data.</text>
</comment>
<comment type="subcellular location">
    <subcellularLocation>
        <location evidence="1">Membrane</location>
        <topology evidence="1">Multi-pass membrane protein</topology>
    </subcellularLocation>
</comment>
<sequence>MAASQGEPAPKPGGQSSSESSSSHDFLREEVSLAHSVTAVGPERAEGARRRGLRSWSACLHAIRRALPFSDVPPANQKAPLGVNRYVLLVIYALYITSTGVFFHGWPSVAALIFRNNGFESLCERDPLTGAFVDDQRVVNDKPYICDKQDAAVQRLYTMTWAICSTMCAFAGALLDFAGPRWTAMVGQMFNLCGWICLSFAHKSDMFYYLGFTTVALGCETAFLPTFCITRLFPGAGGLVITILGSAVSTSYAVPVVLNAIMDAYGFSFQSVALGYTCACPLVCVFVAGFLMPRRRFLDDNDEGAMQDLHAAASASLETNSEQEPPRKAGMKGPEETAVATGQTKLGKVAFKNASFETRPASLQNDAAPTMHAPVYADTDKRDGDAVKQGSIESALQWRPKEGGKRAAFAQRWGPRLEPFFHQLLSERYLLIVLYKIGVVLAASYFQQAARRVFSEQVVNIRGILLPFSFIPCILLGKLADVIGICRVLFLMNIFGLFMYGFSLSSSVLCGCISVVCFTLYMSFFSSQIFVYVEATFSPNDFGKLCGLSVMIGGIVGLLATPLYEHVTVQLSKGDPFSMQIVMIMILVIQLLWLTRLYSLWRKNPHPYVSLGVRSAAHLERVGVHSIAEGQLRPGRPAAPDGDGAEETRGDSEQPRGSGDRQLVAVLGEGRAVECSGDGTAPDG</sequence>
<feature type="region of interest" description="Disordered" evidence="8">
    <location>
        <begin position="630"/>
        <end position="662"/>
    </location>
</feature>
<proteinExistence type="inferred from homology"/>
<evidence type="ECO:0000313" key="10">
    <source>
        <dbReference type="EMBL" id="KFG46194.1"/>
    </source>
</evidence>
<feature type="transmembrane region" description="Helical" evidence="9">
    <location>
        <begin position="459"/>
        <end position="477"/>
    </location>
</feature>
<evidence type="ECO:0000256" key="7">
    <source>
        <dbReference type="ARBA" id="ARBA00023136"/>
    </source>
</evidence>
<dbReference type="InterPro" id="IPR036259">
    <property type="entry name" value="MFS_trans_sf"/>
</dbReference>
<evidence type="ECO:0000313" key="11">
    <source>
        <dbReference type="Proteomes" id="UP000028837"/>
    </source>
</evidence>
<dbReference type="GO" id="GO:0016020">
    <property type="term" value="C:membrane"/>
    <property type="evidence" value="ECO:0007669"/>
    <property type="project" value="UniProtKB-SubCell"/>
</dbReference>
<feature type="transmembrane region" description="Helical" evidence="9">
    <location>
        <begin position="273"/>
        <end position="292"/>
    </location>
</feature>
<evidence type="ECO:0000256" key="1">
    <source>
        <dbReference type="ARBA" id="ARBA00004141"/>
    </source>
</evidence>
<name>A0A086KP76_TOXGO</name>
<dbReference type="OrthoDB" id="330047at2759"/>
<dbReference type="GO" id="GO:0006865">
    <property type="term" value="P:amino acid transport"/>
    <property type="evidence" value="ECO:0007669"/>
    <property type="project" value="UniProtKB-KW"/>
</dbReference>
<evidence type="ECO:0000256" key="6">
    <source>
        <dbReference type="ARBA" id="ARBA00022989"/>
    </source>
</evidence>
<feature type="transmembrane region" description="Helical" evidence="9">
    <location>
        <begin position="239"/>
        <end position="261"/>
    </location>
</feature>
<evidence type="ECO:0000256" key="3">
    <source>
        <dbReference type="ARBA" id="ARBA00022448"/>
    </source>
</evidence>
<keyword evidence="3" id="KW-0813">Transport</keyword>
<dbReference type="SUPFAM" id="SSF103473">
    <property type="entry name" value="MFS general substrate transporter"/>
    <property type="match status" value="1"/>
</dbReference>
<evidence type="ECO:0000256" key="2">
    <source>
        <dbReference type="ARBA" id="ARBA00006595"/>
    </source>
</evidence>
<feature type="transmembrane region" description="Helical" evidence="9">
    <location>
        <begin position="156"/>
        <end position="175"/>
    </location>
</feature>
<feature type="transmembrane region" description="Helical" evidence="9">
    <location>
        <begin position="576"/>
        <end position="594"/>
    </location>
</feature>
<organism evidence="10 11">
    <name type="scientific">Toxoplasma gondii GAB2-2007-GAL-DOM2</name>
    <dbReference type="NCBI Taxonomy" id="1130820"/>
    <lineage>
        <taxon>Eukaryota</taxon>
        <taxon>Sar</taxon>
        <taxon>Alveolata</taxon>
        <taxon>Apicomplexa</taxon>
        <taxon>Conoidasida</taxon>
        <taxon>Coccidia</taxon>
        <taxon>Eucoccidiorida</taxon>
        <taxon>Eimeriorina</taxon>
        <taxon>Sarcocystidae</taxon>
        <taxon>Toxoplasma</taxon>
    </lineage>
</organism>
<comment type="similarity">
    <text evidence="2">Belongs to the SLC43A transporter (TC 2.A.1.44) family.</text>
</comment>
<dbReference type="AlphaFoldDB" id="A0A086KP76"/>
<keyword evidence="5" id="KW-0029">Amino-acid transport</keyword>
<feature type="region of interest" description="Disordered" evidence="8">
    <location>
        <begin position="1"/>
        <end position="26"/>
    </location>
</feature>
<keyword evidence="7 9" id="KW-0472">Membrane</keyword>
<accession>A0A086KP76</accession>
<feature type="transmembrane region" description="Helical" evidence="9">
    <location>
        <begin position="545"/>
        <end position="564"/>
    </location>
</feature>
<dbReference type="VEuPathDB" id="ToxoDB:TGDOM2_249580"/>
<feature type="transmembrane region" description="Helical" evidence="9">
    <location>
        <begin position="207"/>
        <end position="227"/>
    </location>
</feature>
<feature type="transmembrane region" description="Helical" evidence="9">
    <location>
        <begin position="86"/>
        <end position="106"/>
    </location>
</feature>
<dbReference type="InterPro" id="IPR052599">
    <property type="entry name" value="SLC43A_AATransporter"/>
</dbReference>
<protein>
    <submittedName>
        <fullName evidence="10">Putative transporter</fullName>
    </submittedName>
</protein>
<feature type="transmembrane region" description="Helical" evidence="9">
    <location>
        <begin position="508"/>
        <end position="533"/>
    </location>
</feature>
<dbReference type="Gene3D" id="1.20.1250.20">
    <property type="entry name" value="MFS general substrate transporter like domains"/>
    <property type="match status" value="1"/>
</dbReference>
<keyword evidence="4 9" id="KW-0812">Transmembrane</keyword>
<dbReference type="PANTHER" id="PTHR20772:SF2">
    <property type="entry name" value="PROTEIN FMP42"/>
    <property type="match status" value="1"/>
</dbReference>
<dbReference type="Proteomes" id="UP000028837">
    <property type="component" value="Unassembled WGS sequence"/>
</dbReference>
<feature type="region of interest" description="Disordered" evidence="8">
    <location>
        <begin position="313"/>
        <end position="339"/>
    </location>
</feature>
<evidence type="ECO:0000256" key="5">
    <source>
        <dbReference type="ARBA" id="ARBA00022970"/>
    </source>
</evidence>
<dbReference type="PANTHER" id="PTHR20772">
    <property type="entry name" value="PROTEIN FMP42"/>
    <property type="match status" value="1"/>
</dbReference>
<reference evidence="10 11" key="1">
    <citation type="submission" date="2014-02" db="EMBL/GenBank/DDBJ databases">
        <authorList>
            <person name="Sibley D."/>
            <person name="Venepally P."/>
            <person name="Karamycheva S."/>
            <person name="Hadjithomas M."/>
            <person name="Khan A."/>
            <person name="Brunk B."/>
            <person name="Roos D."/>
            <person name="Caler E."/>
            <person name="Lorenzi H."/>
        </authorList>
    </citation>
    <scope>NUCLEOTIDE SEQUENCE [LARGE SCALE GENOMIC DNA]</scope>
    <source>
        <strain evidence="10 11">GAB2-2007-GAL-DOM2</strain>
    </source>
</reference>
<gene>
    <name evidence="10" type="ORF">TGDOM2_249580</name>
</gene>